<gene>
    <name evidence="8" type="ORF">SJ2017_3523</name>
</gene>
<dbReference type="Pfam" id="PF00270">
    <property type="entry name" value="DEAD"/>
    <property type="match status" value="1"/>
</dbReference>
<dbReference type="InterPro" id="IPR013689">
    <property type="entry name" value="RNA_helicase_ATP-dep_HrpB_C"/>
</dbReference>
<evidence type="ECO:0000256" key="1">
    <source>
        <dbReference type="ARBA" id="ARBA00022741"/>
    </source>
</evidence>
<dbReference type="RefSeq" id="WP_080916760.1">
    <property type="nucleotide sequence ID" value="NZ_CP020472.1"/>
</dbReference>
<evidence type="ECO:0000259" key="6">
    <source>
        <dbReference type="PROSITE" id="PS51192"/>
    </source>
</evidence>
<feature type="compositionally biased region" description="Basic residues" evidence="5">
    <location>
        <begin position="853"/>
        <end position="862"/>
    </location>
</feature>
<dbReference type="PIRSF" id="PIRSF005496">
    <property type="entry name" value="ATP_hel_hrpB"/>
    <property type="match status" value="1"/>
</dbReference>
<keyword evidence="4" id="KW-0067">ATP-binding</keyword>
<evidence type="ECO:0000256" key="5">
    <source>
        <dbReference type="SAM" id="MobiDB-lite"/>
    </source>
</evidence>
<dbReference type="Gene3D" id="1.20.120.1080">
    <property type="match status" value="1"/>
</dbReference>
<dbReference type="SMART" id="SM00487">
    <property type="entry name" value="DEXDc"/>
    <property type="match status" value="1"/>
</dbReference>
<dbReference type="GO" id="GO:0004386">
    <property type="term" value="F:helicase activity"/>
    <property type="evidence" value="ECO:0007669"/>
    <property type="project" value="UniProtKB-KW"/>
</dbReference>
<dbReference type="NCBIfam" id="TIGR01970">
    <property type="entry name" value="DEAH_box_HrpB"/>
    <property type="match status" value="1"/>
</dbReference>
<dbReference type="CDD" id="cd17990">
    <property type="entry name" value="DEXHc_HrpB"/>
    <property type="match status" value="1"/>
</dbReference>
<keyword evidence="3 8" id="KW-0347">Helicase</keyword>
<dbReference type="SMART" id="SM00490">
    <property type="entry name" value="HELICc"/>
    <property type="match status" value="1"/>
</dbReference>
<evidence type="ECO:0000313" key="8">
    <source>
        <dbReference type="EMBL" id="ARD23772.1"/>
    </source>
</evidence>
<dbReference type="PANTHER" id="PTHR43519:SF1">
    <property type="entry name" value="ATP-DEPENDENT RNA HELICASE HRPB"/>
    <property type="match status" value="1"/>
</dbReference>
<dbReference type="SMART" id="SM00847">
    <property type="entry name" value="HA2"/>
    <property type="match status" value="1"/>
</dbReference>
<feature type="domain" description="Helicase ATP-binding" evidence="6">
    <location>
        <begin position="14"/>
        <end position="177"/>
    </location>
</feature>
<evidence type="ECO:0000259" key="7">
    <source>
        <dbReference type="PROSITE" id="PS51194"/>
    </source>
</evidence>
<dbReference type="InterPro" id="IPR049614">
    <property type="entry name" value="HrpB_DEXH"/>
</dbReference>
<dbReference type="InterPro" id="IPR027417">
    <property type="entry name" value="P-loop_NTPase"/>
</dbReference>
<dbReference type="PANTHER" id="PTHR43519">
    <property type="entry name" value="ATP-DEPENDENT RNA HELICASE HRPB"/>
    <property type="match status" value="1"/>
</dbReference>
<evidence type="ECO:0000256" key="3">
    <source>
        <dbReference type="ARBA" id="ARBA00022806"/>
    </source>
</evidence>
<evidence type="ECO:0000256" key="2">
    <source>
        <dbReference type="ARBA" id="ARBA00022801"/>
    </source>
</evidence>
<sequence>MSQLPIQALFEPLQQALSTHRQIILEAPTGAGKSTALPLAMLSWPSINGKILMLEPRRVAARSVAHFIAQSLGEKVGDSVGYRVRGDTKVSRHTRLEIVTEGILTRMIQQDPELNGIDVIIFDEIHERHLPTDLGLALTLEVQDSLRDDLTLIAMSATLAGLPLQQLMPEATLLVSEGRSFDVEQVYRPVTRQQPWLEHMANVIAESVKTDSPHVPQQYQMGSILAFLPGKGEINKLQRLLSQKVDTQVFLLCPLYGDLTPAEQDNAIAGAPKGKRKIVLATNVAESSLTIDGITIVVDSGYKREASFNPRTGVSRLSLKRISQASAIQRAGRAGRLAPGCCVRLWAQEEQSRLSKAEAPEISVSELTTMALECAYWGESNIENLPLLTAPPAIHQQKAWQLLTQLELVDANHKISPHGKAAYELGCHPRLAHMLLQSTVLAKTQKQPELVSLACLLAAVLEARGLPKKGVDISQYLSLATQGLMAAQVNKWQASLSVSSDIKQLARDAASRDISTLLALAYPDRIAQARGKQGFRLSNGTGVTIDIEDNMSTHEWLVVADFQESQGRNAGRVYLAAAINPEHLKHDLGLLISEHKVCEWDEAKGRFFAEKQQKIGELIVSRSLESNVDSDLIVQALINHIQSKGLSILNLDERFYQLQCRVKLAQLYAPEYDWPSLESADLLATLSEWLAPYLVDVNSIAKLQKLDILSQVKNLLTWSQQQTLNELLPTHWKMATGTSAPIHYQIDEASDKGCEDIDQASDEVLASHSVRGRALLRVRLQEALGLSQSPLLLHGKLVVTMELLSPAQRPIALTADLASFWQGPYVEVKKEMRGRYPRHLWPDDPANTTATKFTKKKTPGLK</sequence>
<dbReference type="InterPro" id="IPR056329">
    <property type="entry name" value="CON_HrpB"/>
</dbReference>
<accession>A0ABM6JQA6</accession>
<dbReference type="Pfam" id="PF00271">
    <property type="entry name" value="Helicase_C"/>
    <property type="match status" value="1"/>
</dbReference>
<dbReference type="PROSITE" id="PS51194">
    <property type="entry name" value="HELICASE_CTER"/>
    <property type="match status" value="1"/>
</dbReference>
<dbReference type="CDD" id="cd18791">
    <property type="entry name" value="SF2_C_RHA"/>
    <property type="match status" value="1"/>
</dbReference>
<proteinExistence type="predicted"/>
<feature type="domain" description="Helicase C-terminal" evidence="7">
    <location>
        <begin position="182"/>
        <end position="378"/>
    </location>
</feature>
<dbReference type="Gene3D" id="3.40.50.300">
    <property type="entry name" value="P-loop containing nucleotide triphosphate hydrolases"/>
    <property type="match status" value="2"/>
</dbReference>
<organism evidence="8 9">
    <name type="scientific">Shewanella japonica</name>
    <dbReference type="NCBI Taxonomy" id="93973"/>
    <lineage>
        <taxon>Bacteria</taxon>
        <taxon>Pseudomonadati</taxon>
        <taxon>Pseudomonadota</taxon>
        <taxon>Gammaproteobacteria</taxon>
        <taxon>Alteromonadales</taxon>
        <taxon>Shewanellaceae</taxon>
        <taxon>Shewanella</taxon>
    </lineage>
</organism>
<keyword evidence="2" id="KW-0378">Hydrolase</keyword>
<dbReference type="InterPro" id="IPR010225">
    <property type="entry name" value="HrpB"/>
</dbReference>
<protein>
    <submittedName>
        <fullName evidence="8">ATP-dependent helicase HrpB</fullName>
    </submittedName>
</protein>
<keyword evidence="9" id="KW-1185">Reference proteome</keyword>
<dbReference type="InterPro" id="IPR001650">
    <property type="entry name" value="Helicase_C-like"/>
</dbReference>
<dbReference type="InterPro" id="IPR014001">
    <property type="entry name" value="Helicase_ATP-bd"/>
</dbReference>
<dbReference type="EMBL" id="CP020472">
    <property type="protein sequence ID" value="ARD23772.1"/>
    <property type="molecule type" value="Genomic_DNA"/>
</dbReference>
<keyword evidence="1" id="KW-0547">Nucleotide-binding</keyword>
<dbReference type="InterPro" id="IPR007502">
    <property type="entry name" value="Helicase-assoc_dom"/>
</dbReference>
<feature type="region of interest" description="Disordered" evidence="5">
    <location>
        <begin position="839"/>
        <end position="862"/>
    </location>
</feature>
<reference evidence="8 9" key="1">
    <citation type="submission" date="2017-03" db="EMBL/GenBank/DDBJ databases">
        <title>Genome sequencing of Shewanella japonica KCTC 22435.</title>
        <authorList>
            <person name="Kim K.M."/>
        </authorList>
    </citation>
    <scope>NUCLEOTIDE SEQUENCE [LARGE SCALE GENOMIC DNA]</scope>
    <source>
        <strain evidence="8 9">KCTC 22435</strain>
    </source>
</reference>
<name>A0ABM6JQA6_9GAMM</name>
<evidence type="ECO:0000256" key="4">
    <source>
        <dbReference type="ARBA" id="ARBA00022840"/>
    </source>
</evidence>
<dbReference type="Pfam" id="PF08482">
    <property type="entry name" value="HrpB_C"/>
    <property type="match status" value="1"/>
</dbReference>
<dbReference type="PROSITE" id="PS51192">
    <property type="entry name" value="HELICASE_ATP_BIND_1"/>
    <property type="match status" value="1"/>
</dbReference>
<dbReference type="SUPFAM" id="SSF52540">
    <property type="entry name" value="P-loop containing nucleoside triphosphate hydrolases"/>
    <property type="match status" value="1"/>
</dbReference>
<dbReference type="InterPro" id="IPR011545">
    <property type="entry name" value="DEAD/DEAH_box_helicase_dom"/>
</dbReference>
<dbReference type="Pfam" id="PF24473">
    <property type="entry name" value="CON_HrpB"/>
    <property type="match status" value="1"/>
</dbReference>
<evidence type="ECO:0000313" key="9">
    <source>
        <dbReference type="Proteomes" id="UP000191820"/>
    </source>
</evidence>
<dbReference type="Proteomes" id="UP000191820">
    <property type="component" value="Chromosome"/>
</dbReference>